<dbReference type="InterPro" id="IPR025684">
    <property type="entry name" value="SprA_N_dom"/>
</dbReference>
<gene>
    <name evidence="3" type="ORF">C8N47_10946</name>
</gene>
<feature type="domain" description="Gliding motility protein SprA N-terminal" evidence="2">
    <location>
        <begin position="1104"/>
        <end position="1628"/>
    </location>
</feature>
<protein>
    <submittedName>
        <fullName evidence="3">Protein involved in gliding motility SprA</fullName>
    </submittedName>
</protein>
<keyword evidence="4" id="KW-1185">Reference proteome</keyword>
<evidence type="ECO:0000313" key="3">
    <source>
        <dbReference type="EMBL" id="PTN08312.1"/>
    </source>
</evidence>
<dbReference type="EMBL" id="QAAD01000009">
    <property type="protein sequence ID" value="PTN08312.1"/>
    <property type="molecule type" value="Genomic_DNA"/>
</dbReference>
<evidence type="ECO:0000259" key="2">
    <source>
        <dbReference type="Pfam" id="PF14349"/>
    </source>
</evidence>
<sequence>MNSAVLKTFLRNSLITVIFSGVLAMGWTSVPDIGLAQRYPELLQPADSMQVDTLEIDTTGVLIYPFDDRGEFDYSDDDQRSGLFLKTPSNIKREVVYDPVTGQYVVTEKIGNMNYRLPKAMSLEEFVRYDFQNSIRNYWRQKSSESYLESRGGLIPRLSVGGEAFNRIFGGNNIDIRTQGFVEVNFGYQMNETQNPSIAERLRKVPTFDFDQKIQMSVNGSIGDKMKMRVNYNTEATFDYENKMNLEYSGDEDEIIKKVEAGNVSLPLNGTLITGATNLFGVKTDMQFGKLYLSTVFSQSKGETKVVNIEDGAQTTNFELRASDYDANRHFFLSQYFRDHYDEALANLPVINSSITINKIEVWVTNKSGDYDESRNILALMDLGEHAGNIYNTVPSFGESSGQVFPDNLYPYNGANRMYLELTENYAAIRDVSQITKTLAVLNDFEGGQDFEKIEQARLLSSSEYTVNTKLGYISLNSALNSDEVLAVAFNYTAKGKTYQVGEFSTDGVNAPSTLLVKLLKGTNQTPKLPTWKLMMKNIYSLNAYSLTNEDFKLNVLYENEKTGTLINYLPESNLQGKILLGLVNLDNLNSQLDLGSDGAFDYVDGVTVQSSSGRVIFPAVEPFGSYLANQISSETFKDKYAYQSLYDTLRTYAEQDAEHNKYVLRGSYSGSSNSEISLGTINLTQGSVTVTAGGITLTEGLDYTVDYTLGRVKIINPTYLESGTSLQISTESEDLFSVQQKTLLGTHANYAFSDNFNLGGTILHLKERPLTQKVIYGEEPVSNTMLGLDLSYNTESQFLTNLVDKLPFIDTKEKSTVAVEAEVAKLVVGNSNITDGTVYIDDFESTKTSLDLKTRSAWMLASTPQNQPGMFPEGDLNDDLAYGYNRAKLAWYNIDPLFLRNTSQTPAHIKQNRDEQSNHLVREVYQQEIYPERDTEVGTPTNISVLNLAFYPEERGPYNFDVAPSSYSAGLNADGTLADPESRWGGIMRKITTTDFESANIEYIEFWMMDPFVNDTVGAMDGGDLYFNLGEVSEDVLKDSRKGFENGLPESALVSEVDTTVWGRVATTTQLTKSFVSDDNIIHNQDIGFDGLSSSDEESFFETYLTDLRNVVNAETYQEFFADPAGDDYHYFRGSDYDNEQLGILERYKKYNGPEGNSVPAALSPESYTTSASTLPDVEDVNSDNTLNEYERYYQYRVSLRPENMQVGQNFISDVRTASVTMANGTTSAVKWYQFKVPVKQPEAVVGSISDFSSIRFMRMFLKHFNQPVVLRFATLDLVRADWRVYTNDLEENSNNLGTNTNFAVSAVNIEENSDRTPVNYVLPPKIDRVIDPSNAQLLELNEQAMTLNVQNLEQGDARAAYKSINLDFRPYKRIKLEVHAEAIPGQELRDDDLYFFVRLGSDYNDNYYEYELPLKLTEPGVYNTNIETDRYLVWPDENRIDIPLSVFTNTKLLRNEQMRAAGSVISLSDLFEQVHTGYNDDQNLVKIKGSPNLGNVAVMMMGVRNKSGTLTTPPRSIEVWVNELRLTNLTNSGGWAANTRVSTKLADLGTVVFAGSYRSTGFGSLDKSASERSNEDLLQYDISSNFDLGRFFPEKARVKIPLYVGISKSISNPEYNPLDPDITMKETYSTLNSKSERDSIKKLVQDYSKRTSIVLNNVKVDKTNKSGKPRLYDPTNFSASFAFNKQKDRDVNTQYSIEKSYRLALNYNFNTRPKLYEPFKKVKFLRSSAFRLIRDFNFYLMPTQISYRNELYRYYYELQSRNISDPGIVIPLTVEKDFLWRRNFDLKYNLTRSLKIDFSSQGTARIDEPEGRINRADDDYQLKKDSILRNLFDLGRPILYHHSLNVSYQVPLNKIPAFNWVTATGRYQALYDWTAGSITDQSVELGNVIENSRIIQGNGQMTLTNLYNKVDFLKEVNRKFGASTRSARSSRSRVAAASARKKETEEFRIKEVSYKKGKVDVPAGEALVIEHNLKTTDVRLKVYNQDGQQIRGITKVLDENRMSFQSRNAIEKARVEVSGKRKIENTIFYTASQYAARTAMMVKNLSLTYTSSDGTYLPGFMPEPTIFGAGRYTPDEATFGNIASSMAPGIPFLLGWQNDDFAKEAAQKGWITKDTTLNSAYLMTTNKSWTFRTNIEPLPFLTIDLTGSHSISENASEYYLYDQVDDVFNPTSRTVSGSFSMSINTLGTAFSKMGEADVEPPKAYQDLLDNRYIIAQRLAARRVPNAAEGYNNIGDNPETGYPYGYGPTSQEVLIPAFIAAYTGQSAEKVSLEPFPSLKYMRPNWRITYNGVVSRIGGLKKVMKSMSLSQTYRSTYNVGSYATNLNFNDQLYDDGWSYVTNSSGNFVPQYDIASVNITELFNPLINVDITWLNDVSTTFQINRSRNLSLNFANVQLTEVRSNEVSMGLGYRFPRMDLIIKSKNGQKAYSNDLNINIALAFAKNKTVLRKLTEAENQLTAGQKKVTIKSTADYMLSDRFQLRVYYDKVVNNPFTSSAYPTRTTSFGMSFRFTLAQ</sequence>
<comment type="caution">
    <text evidence="3">The sequence shown here is derived from an EMBL/GenBank/DDBJ whole genome shotgun (WGS) entry which is preliminary data.</text>
</comment>
<feature type="region of interest" description="Disordered" evidence="1">
    <location>
        <begin position="1157"/>
        <end position="1182"/>
    </location>
</feature>
<evidence type="ECO:0000256" key="1">
    <source>
        <dbReference type="SAM" id="MobiDB-lite"/>
    </source>
</evidence>
<evidence type="ECO:0000313" key="4">
    <source>
        <dbReference type="Proteomes" id="UP000243525"/>
    </source>
</evidence>
<accession>A0A2T5C121</accession>
<dbReference type="NCBIfam" id="TIGR04189">
    <property type="entry name" value="surface_SprA"/>
    <property type="match status" value="1"/>
</dbReference>
<organism evidence="3 4">
    <name type="scientific">Mangrovibacterium marinum</name>
    <dbReference type="NCBI Taxonomy" id="1639118"/>
    <lineage>
        <taxon>Bacteria</taxon>
        <taxon>Pseudomonadati</taxon>
        <taxon>Bacteroidota</taxon>
        <taxon>Bacteroidia</taxon>
        <taxon>Marinilabiliales</taxon>
        <taxon>Prolixibacteraceae</taxon>
        <taxon>Mangrovibacterium</taxon>
    </lineage>
</organism>
<dbReference type="InterPro" id="IPR026377">
    <property type="entry name" value="Cell_surface_SprA"/>
</dbReference>
<dbReference type="Proteomes" id="UP000243525">
    <property type="component" value="Unassembled WGS sequence"/>
</dbReference>
<reference evidence="3 4" key="1">
    <citation type="submission" date="2018-04" db="EMBL/GenBank/DDBJ databases">
        <title>Genomic Encyclopedia of Archaeal and Bacterial Type Strains, Phase II (KMG-II): from individual species to whole genera.</title>
        <authorList>
            <person name="Goeker M."/>
        </authorList>
    </citation>
    <scope>NUCLEOTIDE SEQUENCE [LARGE SCALE GENOMIC DNA]</scope>
    <source>
        <strain evidence="3 4">DSM 28823</strain>
    </source>
</reference>
<name>A0A2T5C121_9BACT</name>
<feature type="domain" description="Gliding motility protein SprA N-terminal" evidence="2">
    <location>
        <begin position="88"/>
        <end position="473"/>
    </location>
</feature>
<dbReference type="Pfam" id="PF14349">
    <property type="entry name" value="SprA_N"/>
    <property type="match status" value="2"/>
</dbReference>
<proteinExistence type="predicted"/>